<protein>
    <submittedName>
        <fullName evidence="2">Uncharacterized protein LOC118343733</fullName>
    </submittedName>
</protein>
<dbReference type="KEGG" id="jre:118343733"/>
<accession>A0A6P9ELW1</accession>
<name>A0A6P9ELW1_JUGRE</name>
<dbReference type="Proteomes" id="UP000235220">
    <property type="component" value="Chromosome 7"/>
</dbReference>
<keyword evidence="1" id="KW-1185">Reference proteome</keyword>
<evidence type="ECO:0000313" key="2">
    <source>
        <dbReference type="RefSeq" id="XP_035548529.1"/>
    </source>
</evidence>
<gene>
    <name evidence="2" type="primary">LOC118343733</name>
</gene>
<dbReference type="AlphaFoldDB" id="A0A6P9ELW1"/>
<evidence type="ECO:0000313" key="1">
    <source>
        <dbReference type="Proteomes" id="UP000235220"/>
    </source>
</evidence>
<dbReference type="OrthoDB" id="642895at2759"/>
<proteinExistence type="predicted"/>
<dbReference type="GeneID" id="118343733"/>
<sequence>MIPNLGSPLSPCLFPLSLSFSLTLPLSISPFSLPPLISLTGPLSKALVFFCRSRPFIQSRPNQTLDMAIMWFQVCWGGGKNKLVYVCGGAVPIPQKKLIRKDSLDNVEKWRYATEEEKWLEEYERATAVQVVLDETSSSAKGFQILHWHLPPANLVA</sequence>
<dbReference type="RefSeq" id="XP_035548529.1">
    <property type="nucleotide sequence ID" value="XM_035692636.1"/>
</dbReference>
<organism evidence="1 2">
    <name type="scientific">Juglans regia</name>
    <name type="common">English walnut</name>
    <dbReference type="NCBI Taxonomy" id="51240"/>
    <lineage>
        <taxon>Eukaryota</taxon>
        <taxon>Viridiplantae</taxon>
        <taxon>Streptophyta</taxon>
        <taxon>Embryophyta</taxon>
        <taxon>Tracheophyta</taxon>
        <taxon>Spermatophyta</taxon>
        <taxon>Magnoliopsida</taxon>
        <taxon>eudicotyledons</taxon>
        <taxon>Gunneridae</taxon>
        <taxon>Pentapetalae</taxon>
        <taxon>rosids</taxon>
        <taxon>fabids</taxon>
        <taxon>Fagales</taxon>
        <taxon>Juglandaceae</taxon>
        <taxon>Juglans</taxon>
    </lineage>
</organism>
<reference evidence="2" key="1">
    <citation type="submission" date="2025-08" db="UniProtKB">
        <authorList>
            <consortium name="RefSeq"/>
        </authorList>
    </citation>
    <scope>IDENTIFICATION</scope>
    <source>
        <tissue evidence="2">Leaves</tissue>
    </source>
</reference>
<dbReference type="Gramene" id="Jr07_09650_p1">
    <property type="protein sequence ID" value="cds.Jr07_09650_p1"/>
    <property type="gene ID" value="Jr07_09650"/>
</dbReference>